<reference evidence="2 3" key="1">
    <citation type="journal article" date="2012" name="J. Bacteriol.">
        <title>Genome Sequence of the Filamentous Bacterium Fibrisoma limi BUZ 3T.</title>
        <authorList>
            <person name="Filippini M."/>
            <person name="Qi W."/>
            <person name="Jaenicke S."/>
            <person name="Goesmann A."/>
            <person name="Smits T.H."/>
            <person name="Bagheri H.C."/>
        </authorList>
    </citation>
    <scope>NUCLEOTIDE SEQUENCE [LARGE SCALE GENOMIC DNA]</scope>
    <source>
        <strain evidence="3">BUZ 3T</strain>
    </source>
</reference>
<sequence length="90" mass="10032">MAQTTLTLTKKEGGQTLRSETTVDLSQPELNELLDDLKAHGSPDFGEFATIYVAPETYSLHVKNEDIAFKPQFFPAKYAPIINELMSKLS</sequence>
<name>I2GI75_9BACT</name>
<gene>
    <name evidence="2" type="ORF">BN8_02708</name>
</gene>
<dbReference type="OrthoDB" id="963136at2"/>
<evidence type="ECO:0000256" key="1">
    <source>
        <dbReference type="SAM" id="MobiDB-lite"/>
    </source>
</evidence>
<dbReference type="eggNOG" id="ENOG50346BJ">
    <property type="taxonomic scope" value="Bacteria"/>
</dbReference>
<comment type="caution">
    <text evidence="2">The sequence shown here is derived from an EMBL/GenBank/DDBJ whole genome shotgun (WGS) entry which is preliminary data.</text>
</comment>
<dbReference type="RefSeq" id="WP_009282180.1">
    <property type="nucleotide sequence ID" value="NZ_CAIT01000006.1"/>
</dbReference>
<dbReference type="AlphaFoldDB" id="I2GI75"/>
<evidence type="ECO:0000313" key="3">
    <source>
        <dbReference type="Proteomes" id="UP000009309"/>
    </source>
</evidence>
<dbReference type="Proteomes" id="UP000009309">
    <property type="component" value="Unassembled WGS sequence"/>
</dbReference>
<feature type="region of interest" description="Disordered" evidence="1">
    <location>
        <begin position="1"/>
        <end position="24"/>
    </location>
</feature>
<keyword evidence="3" id="KW-1185">Reference proteome</keyword>
<protein>
    <submittedName>
        <fullName evidence="2">Uncharacterized protein</fullName>
    </submittedName>
</protein>
<organism evidence="2 3">
    <name type="scientific">Fibrisoma limi BUZ 3</name>
    <dbReference type="NCBI Taxonomy" id="1185876"/>
    <lineage>
        <taxon>Bacteria</taxon>
        <taxon>Pseudomonadati</taxon>
        <taxon>Bacteroidota</taxon>
        <taxon>Cytophagia</taxon>
        <taxon>Cytophagales</taxon>
        <taxon>Spirosomataceae</taxon>
        <taxon>Fibrisoma</taxon>
    </lineage>
</organism>
<accession>I2GI75</accession>
<dbReference type="EMBL" id="CAIT01000006">
    <property type="protein sequence ID" value="CCH53600.1"/>
    <property type="molecule type" value="Genomic_DNA"/>
</dbReference>
<evidence type="ECO:0000313" key="2">
    <source>
        <dbReference type="EMBL" id="CCH53600.1"/>
    </source>
</evidence>
<proteinExistence type="predicted"/>
<dbReference type="STRING" id="1185876.BN8_02708"/>